<evidence type="ECO:0000313" key="7">
    <source>
        <dbReference type="EMBL" id="RLU56489.1"/>
    </source>
</evidence>
<dbReference type="CDD" id="cd06262">
    <property type="entry name" value="metallo-hydrolase-like_MBL-fold"/>
    <property type="match status" value="1"/>
</dbReference>
<dbReference type="SMART" id="SM00849">
    <property type="entry name" value="Lactamase_B"/>
    <property type="match status" value="1"/>
</dbReference>
<name>A0A3L8GHQ0_STRIN</name>
<evidence type="ECO:0000256" key="4">
    <source>
        <dbReference type="ARBA" id="ARBA00022833"/>
    </source>
</evidence>
<evidence type="ECO:0000313" key="9">
    <source>
        <dbReference type="Proteomes" id="UP000269148"/>
    </source>
</evidence>
<keyword evidence="3 7" id="KW-0378">Hydrolase</keyword>
<protein>
    <submittedName>
        <fullName evidence="6 7">Hydrolase</fullName>
    </submittedName>
</protein>
<dbReference type="RefSeq" id="WP_003101156.1">
    <property type="nucleotide sequence ID" value="NZ_CP010783.1"/>
</dbReference>
<dbReference type="KEGG" id="siz:SI82_06280"/>
<gene>
    <name evidence="7" type="ORF">DIY07_06395</name>
    <name evidence="6" type="ORF">DQ08_06130</name>
</gene>
<dbReference type="KEGG" id="sio:DW64_06125"/>
<dbReference type="InterPro" id="IPR051453">
    <property type="entry name" value="MBL_Glyoxalase_II"/>
</dbReference>
<organism evidence="7 9">
    <name type="scientific">Streptococcus iniae</name>
    <name type="common">Streptococcus shiloi</name>
    <dbReference type="NCBI Taxonomy" id="1346"/>
    <lineage>
        <taxon>Bacteria</taxon>
        <taxon>Bacillati</taxon>
        <taxon>Bacillota</taxon>
        <taxon>Bacilli</taxon>
        <taxon>Lactobacillales</taxon>
        <taxon>Streptococcaceae</taxon>
        <taxon>Streptococcus</taxon>
    </lineage>
</organism>
<keyword evidence="4" id="KW-0862">Zinc</keyword>
<feature type="domain" description="Metallo-beta-lactamase" evidence="5">
    <location>
        <begin position="12"/>
        <end position="194"/>
    </location>
</feature>
<proteinExistence type="predicted"/>
<evidence type="ECO:0000313" key="6">
    <source>
        <dbReference type="EMBL" id="AHY16035.1"/>
    </source>
</evidence>
<reference evidence="6 8" key="1">
    <citation type="journal article" date="2014" name="Genome Announc.">
        <title>Complete Genome Sequence of a Virulent Strain, Streptococcus iniae ISET0901, Isolated from Diseased Tilapia.</title>
        <authorList>
            <person name="Pridgeon J.W."/>
            <person name="Zhang D."/>
            <person name="Zhang L."/>
        </authorList>
    </citation>
    <scope>NUCLEOTIDE SEQUENCE [LARGE SCALE GENOMIC DNA]</scope>
    <source>
        <strain evidence="6 8">ISET0901</strain>
    </source>
</reference>
<dbReference type="InterPro" id="IPR036866">
    <property type="entry name" value="RibonucZ/Hydroxyglut_hydro"/>
</dbReference>
<dbReference type="PANTHER" id="PTHR46233">
    <property type="entry name" value="HYDROXYACYLGLUTATHIONE HYDROLASE GLOC"/>
    <property type="match status" value="1"/>
</dbReference>
<keyword evidence="2" id="KW-0479">Metal-binding</keyword>
<dbReference type="GO" id="GO:0046872">
    <property type="term" value="F:metal ion binding"/>
    <property type="evidence" value="ECO:0007669"/>
    <property type="project" value="UniProtKB-KW"/>
</dbReference>
<comment type="cofactor">
    <cofactor evidence="1">
        <name>Zn(2+)</name>
        <dbReference type="ChEBI" id="CHEBI:29105"/>
    </cofactor>
</comment>
<dbReference type="GO" id="GO:0016787">
    <property type="term" value="F:hydrolase activity"/>
    <property type="evidence" value="ECO:0007669"/>
    <property type="project" value="UniProtKB-KW"/>
</dbReference>
<sequence length="211" mass="23787">MEIITILNQVAFENTYVLVNDQAALLIDPGSNDTKILKTLEAIQKPLVAILLTHTHYDHIMSLDVVRKTYPDVPVYVSEKEASWLFSPLDNLSGQIRHADLPDIITKPADHFFQYEKLYELSGFSFEVRETPGHSIGGVSFVFTKDQLLISGDALFYEGIGRYDLPTGNHQQLITSIQTKLFSLPNHFTVYPGHGPKTTIGHEKNFNPFLN</sequence>
<dbReference type="SMR" id="A0A3L8GHQ0"/>
<keyword evidence="8" id="KW-1185">Reference proteome</keyword>
<dbReference type="Pfam" id="PF00753">
    <property type="entry name" value="Lactamase_B"/>
    <property type="match status" value="1"/>
</dbReference>
<evidence type="ECO:0000259" key="5">
    <source>
        <dbReference type="SMART" id="SM00849"/>
    </source>
</evidence>
<dbReference type="GeneID" id="35765650"/>
<dbReference type="Gene3D" id="3.60.15.10">
    <property type="entry name" value="Ribonuclease Z/Hydroxyacylglutathione hydrolase-like"/>
    <property type="match status" value="1"/>
</dbReference>
<dbReference type="Proteomes" id="UP000269148">
    <property type="component" value="Unassembled WGS sequence"/>
</dbReference>
<evidence type="ECO:0000256" key="3">
    <source>
        <dbReference type="ARBA" id="ARBA00022801"/>
    </source>
</evidence>
<dbReference type="EMBL" id="CP007586">
    <property type="protein sequence ID" value="AHY16035.1"/>
    <property type="molecule type" value="Genomic_DNA"/>
</dbReference>
<reference evidence="7 9" key="2">
    <citation type="submission" date="2018-06" db="EMBL/GenBank/DDBJ databases">
        <title>Mutators as drivers of adaptation in pathogenic bacteria and a risk factor for host jumps and vaccine escape.</title>
        <authorList>
            <person name="Barnes A.C."/>
            <person name="Silayeva O."/>
        </authorList>
    </citation>
    <scope>NUCLEOTIDE SEQUENCE [LARGE SCALE GENOMIC DNA]</scope>
    <source>
        <strain evidence="7 9">QMA0445</strain>
    </source>
</reference>
<dbReference type="EMBL" id="QLQD01000057">
    <property type="protein sequence ID" value="RLU56489.1"/>
    <property type="molecule type" value="Genomic_DNA"/>
</dbReference>
<accession>A0A3L8GHQ0</accession>
<dbReference type="KEGG" id="siq:DQ08_06130"/>
<dbReference type="AlphaFoldDB" id="A0A3L8GHQ0"/>
<evidence type="ECO:0000313" key="8">
    <source>
        <dbReference type="Proteomes" id="UP000025245"/>
    </source>
</evidence>
<dbReference type="STRING" id="1346.BMF34_06190"/>
<dbReference type="PANTHER" id="PTHR46233:SF3">
    <property type="entry name" value="HYDROXYACYLGLUTATHIONE HYDROLASE GLOC"/>
    <property type="match status" value="1"/>
</dbReference>
<dbReference type="SUPFAM" id="SSF56281">
    <property type="entry name" value="Metallo-hydrolase/oxidoreductase"/>
    <property type="match status" value="1"/>
</dbReference>
<evidence type="ECO:0000256" key="1">
    <source>
        <dbReference type="ARBA" id="ARBA00001947"/>
    </source>
</evidence>
<dbReference type="InterPro" id="IPR001279">
    <property type="entry name" value="Metallo-B-lactamas"/>
</dbReference>
<evidence type="ECO:0000256" key="2">
    <source>
        <dbReference type="ARBA" id="ARBA00022723"/>
    </source>
</evidence>
<dbReference type="OrthoDB" id="9802248at2"/>
<dbReference type="Proteomes" id="UP000025245">
    <property type="component" value="Chromosome"/>
</dbReference>